<dbReference type="Pfam" id="PF00440">
    <property type="entry name" value="TetR_N"/>
    <property type="match status" value="1"/>
</dbReference>
<protein>
    <recommendedName>
        <fullName evidence="2">HTH tetR-type domain-containing protein</fullName>
    </recommendedName>
</protein>
<dbReference type="GO" id="GO:0003677">
    <property type="term" value="F:DNA binding"/>
    <property type="evidence" value="ECO:0007669"/>
    <property type="project" value="UniProtKB-KW"/>
</dbReference>
<dbReference type="Gene3D" id="1.10.357.10">
    <property type="entry name" value="Tetracycline Repressor, domain 2"/>
    <property type="match status" value="1"/>
</dbReference>
<feature type="domain" description="HTH tetR-type" evidence="2">
    <location>
        <begin position="6"/>
        <end position="66"/>
    </location>
</feature>
<keyword evidence="1" id="KW-0238">DNA-binding</keyword>
<dbReference type="AlphaFoldDB" id="A0A3B1AJU2"/>
<gene>
    <name evidence="3" type="ORF">MNBD_GAMMA25-342</name>
</gene>
<dbReference type="PANTHER" id="PTHR43479">
    <property type="entry name" value="ACREF/ENVCD OPERON REPRESSOR-RELATED"/>
    <property type="match status" value="1"/>
</dbReference>
<dbReference type="InterPro" id="IPR009057">
    <property type="entry name" value="Homeodomain-like_sf"/>
</dbReference>
<dbReference type="InterPro" id="IPR001647">
    <property type="entry name" value="HTH_TetR"/>
</dbReference>
<reference evidence="3" key="1">
    <citation type="submission" date="2018-06" db="EMBL/GenBank/DDBJ databases">
        <authorList>
            <person name="Zhirakovskaya E."/>
        </authorList>
    </citation>
    <scope>NUCLEOTIDE SEQUENCE</scope>
</reference>
<organism evidence="3">
    <name type="scientific">hydrothermal vent metagenome</name>
    <dbReference type="NCBI Taxonomy" id="652676"/>
    <lineage>
        <taxon>unclassified sequences</taxon>
        <taxon>metagenomes</taxon>
        <taxon>ecological metagenomes</taxon>
    </lineage>
</organism>
<dbReference type="InterPro" id="IPR050624">
    <property type="entry name" value="HTH-type_Tx_Regulator"/>
</dbReference>
<dbReference type="InterPro" id="IPR023772">
    <property type="entry name" value="DNA-bd_HTH_TetR-type_CS"/>
</dbReference>
<accession>A0A3B1AJU2</accession>
<dbReference type="PROSITE" id="PS50977">
    <property type="entry name" value="HTH_TETR_2"/>
    <property type="match status" value="1"/>
</dbReference>
<dbReference type="SUPFAM" id="SSF46689">
    <property type="entry name" value="Homeodomain-like"/>
    <property type="match status" value="1"/>
</dbReference>
<dbReference type="PANTHER" id="PTHR43479:SF11">
    <property type="entry name" value="ACREF_ENVCD OPERON REPRESSOR-RELATED"/>
    <property type="match status" value="1"/>
</dbReference>
<dbReference type="InterPro" id="IPR036271">
    <property type="entry name" value="Tet_transcr_reg_TetR-rel_C_sf"/>
</dbReference>
<dbReference type="PRINTS" id="PR00455">
    <property type="entry name" value="HTHTETR"/>
</dbReference>
<dbReference type="SUPFAM" id="SSF48498">
    <property type="entry name" value="Tetracyclin repressor-like, C-terminal domain"/>
    <property type="match status" value="1"/>
</dbReference>
<evidence type="ECO:0000259" key="2">
    <source>
        <dbReference type="PROSITE" id="PS50977"/>
    </source>
</evidence>
<evidence type="ECO:0000313" key="3">
    <source>
        <dbReference type="EMBL" id="VAX06186.1"/>
    </source>
</evidence>
<dbReference type="PROSITE" id="PS01081">
    <property type="entry name" value="HTH_TETR_1"/>
    <property type="match status" value="1"/>
</dbReference>
<sequence>MSVRCLHVREIVLDSALYLFAQNGYFNTSIPGIVSHSGVSTGSIYHHFSDKEEIARALYERHVVQMDVLINHIETQHHQVELRCREIILALFELTEKESMVMAYMLHTRHQEIMPDIVPVCSSRPFQRMREVVQKGIDEGEIRQMDSMVAAVCIFGGALKFIQFQLDGILEKSLAEYFDELWNTSWASVKTNTDKNLENIRLEN</sequence>
<evidence type="ECO:0000256" key="1">
    <source>
        <dbReference type="ARBA" id="ARBA00023125"/>
    </source>
</evidence>
<name>A0A3B1AJU2_9ZZZZ</name>
<dbReference type="EMBL" id="UOFY01000006">
    <property type="protein sequence ID" value="VAX06186.1"/>
    <property type="molecule type" value="Genomic_DNA"/>
</dbReference>
<proteinExistence type="predicted"/>